<accession>A0A518DCV9</accession>
<evidence type="ECO:0000313" key="1">
    <source>
        <dbReference type="EMBL" id="QDU89317.1"/>
    </source>
</evidence>
<dbReference type="AlphaFoldDB" id="A0A518DCV9"/>
<reference evidence="1 2" key="1">
    <citation type="submission" date="2019-02" db="EMBL/GenBank/DDBJ databases">
        <title>Deep-cultivation of Planctomycetes and their phenomic and genomic characterization uncovers novel biology.</title>
        <authorList>
            <person name="Wiegand S."/>
            <person name="Jogler M."/>
            <person name="Boedeker C."/>
            <person name="Pinto D."/>
            <person name="Vollmers J."/>
            <person name="Rivas-Marin E."/>
            <person name="Kohn T."/>
            <person name="Peeters S.H."/>
            <person name="Heuer A."/>
            <person name="Rast P."/>
            <person name="Oberbeckmann S."/>
            <person name="Bunk B."/>
            <person name="Jeske O."/>
            <person name="Meyerdierks A."/>
            <person name="Storesund J.E."/>
            <person name="Kallscheuer N."/>
            <person name="Luecker S."/>
            <person name="Lage O.M."/>
            <person name="Pohl T."/>
            <person name="Merkel B.J."/>
            <person name="Hornburger P."/>
            <person name="Mueller R.-W."/>
            <person name="Bruemmer F."/>
            <person name="Labrenz M."/>
            <person name="Spormann A.M."/>
            <person name="Op den Camp H."/>
            <person name="Overmann J."/>
            <person name="Amann R."/>
            <person name="Jetten M.S.M."/>
            <person name="Mascher T."/>
            <person name="Medema M.H."/>
            <person name="Devos D.P."/>
            <person name="Kaster A.-K."/>
            <person name="Ovreas L."/>
            <person name="Rohde M."/>
            <person name="Galperin M.Y."/>
            <person name="Jogler C."/>
        </authorList>
    </citation>
    <scope>NUCLEOTIDE SEQUENCE [LARGE SCALE GENOMIC DNA]</scope>
    <source>
        <strain evidence="1 2">Pla175</strain>
    </source>
</reference>
<sequence>MLAMFLARFVTNRCTLCDLELGEQAAHDSDPDVCHCRCPDCGSYAITQEAAMQLDRHAWAAGLANLAAAIRDANQRGERPLVCLANLGPAMSGGPLGAGNAG</sequence>
<keyword evidence="2" id="KW-1185">Reference proteome</keyword>
<dbReference type="RefSeq" id="WP_145285609.1">
    <property type="nucleotide sequence ID" value="NZ_CP036291.1"/>
</dbReference>
<organism evidence="1 2">
    <name type="scientific">Pirellulimonas nuda</name>
    <dbReference type="NCBI Taxonomy" id="2528009"/>
    <lineage>
        <taxon>Bacteria</taxon>
        <taxon>Pseudomonadati</taxon>
        <taxon>Planctomycetota</taxon>
        <taxon>Planctomycetia</taxon>
        <taxon>Pirellulales</taxon>
        <taxon>Lacipirellulaceae</taxon>
        <taxon>Pirellulimonas</taxon>
    </lineage>
</organism>
<gene>
    <name evidence="1" type="ORF">Pla175_27060</name>
</gene>
<evidence type="ECO:0000313" key="2">
    <source>
        <dbReference type="Proteomes" id="UP000317429"/>
    </source>
</evidence>
<protein>
    <submittedName>
        <fullName evidence="1">Uncharacterized protein</fullName>
    </submittedName>
</protein>
<dbReference type="KEGG" id="pnd:Pla175_27060"/>
<dbReference type="EMBL" id="CP036291">
    <property type="protein sequence ID" value="QDU89317.1"/>
    <property type="molecule type" value="Genomic_DNA"/>
</dbReference>
<dbReference type="Proteomes" id="UP000317429">
    <property type="component" value="Chromosome"/>
</dbReference>
<name>A0A518DCV9_9BACT</name>
<proteinExistence type="predicted"/>